<dbReference type="InterPro" id="IPR000524">
    <property type="entry name" value="Tscrpt_reg_HTH_GntR"/>
</dbReference>
<name>A0AAV2VK46_9VIBR</name>
<evidence type="ECO:0000256" key="2">
    <source>
        <dbReference type="ARBA" id="ARBA00023125"/>
    </source>
</evidence>
<evidence type="ECO:0000256" key="3">
    <source>
        <dbReference type="ARBA" id="ARBA00023163"/>
    </source>
</evidence>
<keyword evidence="3" id="KW-0804">Transcription</keyword>
<dbReference type="SMART" id="SM00866">
    <property type="entry name" value="UTRA"/>
    <property type="match status" value="1"/>
</dbReference>
<dbReference type="Proteomes" id="UP000018211">
    <property type="component" value="Unassembled WGS sequence"/>
</dbReference>
<evidence type="ECO:0000313" key="5">
    <source>
        <dbReference type="EMBL" id="CCO45030.1"/>
    </source>
</evidence>
<dbReference type="EMBL" id="CAOF01000040">
    <property type="protein sequence ID" value="CCO45030.1"/>
    <property type="molecule type" value="Genomic_DNA"/>
</dbReference>
<dbReference type="SUPFAM" id="SSF64288">
    <property type="entry name" value="Chorismate lyase-like"/>
    <property type="match status" value="1"/>
</dbReference>
<comment type="caution">
    <text evidence="5">The sequence shown here is derived from an EMBL/GenBank/DDBJ whole genome shotgun (WGS) entry which is preliminary data.</text>
</comment>
<dbReference type="InterPro" id="IPR036390">
    <property type="entry name" value="WH_DNA-bd_sf"/>
</dbReference>
<gene>
    <name evidence="5" type="ORF">VIBNISOn1_1340026</name>
</gene>
<dbReference type="CDD" id="cd07377">
    <property type="entry name" value="WHTH_GntR"/>
    <property type="match status" value="1"/>
</dbReference>
<dbReference type="PROSITE" id="PS50949">
    <property type="entry name" value="HTH_GNTR"/>
    <property type="match status" value="1"/>
</dbReference>
<dbReference type="GeneID" id="97543305"/>
<feature type="domain" description="HTH gntR-type" evidence="4">
    <location>
        <begin position="1"/>
        <end position="68"/>
    </location>
</feature>
<reference evidence="5 6" key="1">
    <citation type="journal article" date="2013" name="ISME J.">
        <title>Comparative genomics of pathogenic lineages of Vibrio nigripulchritudo identifies virulence-associated traits.</title>
        <authorList>
            <person name="Goudenege D."/>
            <person name="Labreuche Y."/>
            <person name="Krin E."/>
            <person name="Ansquer D."/>
            <person name="Mangenot S."/>
            <person name="Calteau A."/>
            <person name="Medigue C."/>
            <person name="Mazel D."/>
            <person name="Polz M.F."/>
            <person name="Le Roux F."/>
        </authorList>
    </citation>
    <scope>NUCLEOTIDE SEQUENCE [LARGE SCALE GENOMIC DNA]</scope>
    <source>
        <strain evidence="5 6">SOn1</strain>
    </source>
</reference>
<dbReference type="SUPFAM" id="SSF46785">
    <property type="entry name" value="Winged helix' DNA-binding domain"/>
    <property type="match status" value="1"/>
</dbReference>
<dbReference type="GO" id="GO:0003677">
    <property type="term" value="F:DNA binding"/>
    <property type="evidence" value="ECO:0007669"/>
    <property type="project" value="UniProtKB-KW"/>
</dbReference>
<dbReference type="Gene3D" id="3.40.1410.10">
    <property type="entry name" value="Chorismate lyase-like"/>
    <property type="match status" value="1"/>
</dbReference>
<dbReference type="PANTHER" id="PTHR44846">
    <property type="entry name" value="MANNOSYL-D-GLYCERATE TRANSPORT/METABOLISM SYSTEM REPRESSOR MNGR-RELATED"/>
    <property type="match status" value="1"/>
</dbReference>
<sequence length="234" mass="26351">MQYVDIKTVIEEQIESGLLPAGQKLPPERKLAESFNTTRVTLREALSLLETEGKIFREDRRGWFISPSAMRYDPGKDFSFTALAKANERNPRTEVLKAKTVLATKYASQILDLQPFSDVHQIERLRFLDERPVVYVTHYVQPDFAPTLLDHDLTQSLSGICSSEFGVHPASTQIRLRTTSLLGEIAQALRATPGAPAMVIERTCMDATGAIIDCRVEYWRHDAISIESTVELKT</sequence>
<evidence type="ECO:0000256" key="1">
    <source>
        <dbReference type="ARBA" id="ARBA00023015"/>
    </source>
</evidence>
<dbReference type="PANTHER" id="PTHR44846:SF7">
    <property type="entry name" value="TRANSCRIPTIONAL REGULATOR OF 2-AMINOETHYLPHOSPHONATE DEGRADATION OPERONS-RELATED"/>
    <property type="match status" value="1"/>
</dbReference>
<dbReference type="Gene3D" id="1.10.10.10">
    <property type="entry name" value="Winged helix-like DNA-binding domain superfamily/Winged helix DNA-binding domain"/>
    <property type="match status" value="1"/>
</dbReference>
<keyword evidence="1" id="KW-0805">Transcription regulation</keyword>
<dbReference type="RefSeq" id="WP_022610659.1">
    <property type="nucleotide sequence ID" value="NZ_LK391965.1"/>
</dbReference>
<evidence type="ECO:0000259" key="4">
    <source>
        <dbReference type="PROSITE" id="PS50949"/>
    </source>
</evidence>
<dbReference type="InterPro" id="IPR036388">
    <property type="entry name" value="WH-like_DNA-bd_sf"/>
</dbReference>
<dbReference type="SMART" id="SM00345">
    <property type="entry name" value="HTH_GNTR"/>
    <property type="match status" value="1"/>
</dbReference>
<keyword evidence="2" id="KW-0238">DNA-binding</keyword>
<dbReference type="Pfam" id="PF00392">
    <property type="entry name" value="GntR"/>
    <property type="match status" value="1"/>
</dbReference>
<organism evidence="5 6">
    <name type="scientific">Vibrio nigripulchritudo SOn1</name>
    <dbReference type="NCBI Taxonomy" id="1238450"/>
    <lineage>
        <taxon>Bacteria</taxon>
        <taxon>Pseudomonadati</taxon>
        <taxon>Pseudomonadota</taxon>
        <taxon>Gammaproteobacteria</taxon>
        <taxon>Vibrionales</taxon>
        <taxon>Vibrionaceae</taxon>
        <taxon>Vibrio</taxon>
    </lineage>
</organism>
<dbReference type="PRINTS" id="PR00035">
    <property type="entry name" value="HTHGNTR"/>
</dbReference>
<dbReference type="InterPro" id="IPR028978">
    <property type="entry name" value="Chorismate_lyase_/UTRA_dom_sf"/>
</dbReference>
<dbReference type="Pfam" id="PF07702">
    <property type="entry name" value="UTRA"/>
    <property type="match status" value="1"/>
</dbReference>
<dbReference type="AlphaFoldDB" id="A0AAV2VK46"/>
<proteinExistence type="predicted"/>
<dbReference type="InterPro" id="IPR011663">
    <property type="entry name" value="UTRA"/>
</dbReference>
<evidence type="ECO:0000313" key="6">
    <source>
        <dbReference type="Proteomes" id="UP000018211"/>
    </source>
</evidence>
<accession>A0AAV2VK46</accession>
<dbReference type="GO" id="GO:0003700">
    <property type="term" value="F:DNA-binding transcription factor activity"/>
    <property type="evidence" value="ECO:0007669"/>
    <property type="project" value="InterPro"/>
</dbReference>
<dbReference type="GO" id="GO:0045892">
    <property type="term" value="P:negative regulation of DNA-templated transcription"/>
    <property type="evidence" value="ECO:0007669"/>
    <property type="project" value="TreeGrafter"/>
</dbReference>
<dbReference type="InterPro" id="IPR050679">
    <property type="entry name" value="Bact_HTH_transcr_reg"/>
</dbReference>
<protein>
    <submittedName>
        <fullName evidence="5">UbiC transcription regulator-associated</fullName>
    </submittedName>
</protein>